<dbReference type="PANTHER" id="PTHR30426:SF0">
    <property type="entry name" value="4-HYDROXY-3-METHYLBUT-2-ENYL DIPHOSPHATE REDUCTASE"/>
    <property type="match status" value="1"/>
</dbReference>
<keyword evidence="4" id="KW-0408">Iron</keyword>
<comment type="cofactor">
    <cofactor evidence="1">
        <name>[4Fe-4S] cluster</name>
        <dbReference type="ChEBI" id="CHEBI:49883"/>
    </cofactor>
</comment>
<dbReference type="PANTHER" id="PTHR30426">
    <property type="entry name" value="4-HYDROXY-3-METHYLBUT-2-ENYL DIPHOSPHATE REDUCTASE"/>
    <property type="match status" value="1"/>
</dbReference>
<dbReference type="GO" id="GO:0046872">
    <property type="term" value="F:metal ion binding"/>
    <property type="evidence" value="ECO:0007669"/>
    <property type="project" value="UniProtKB-KW"/>
</dbReference>
<sequence length="106" mass="11572">VKITIAKDAGYCFGVRDAVELAYNSAEENGEIYMLGDIVHNEQVVSDLAGAGTKVVDNLNEIPNDKPVLFRAHGTETEVWDDALGKGMEIIDATCPLVQEIHDEVR</sequence>
<dbReference type="GO" id="GO:0051539">
    <property type="term" value="F:4 iron, 4 sulfur cluster binding"/>
    <property type="evidence" value="ECO:0007669"/>
    <property type="project" value="UniProtKB-KW"/>
</dbReference>
<feature type="non-terminal residue" evidence="6">
    <location>
        <position position="106"/>
    </location>
</feature>
<keyword evidence="3" id="KW-0479">Metal-binding</keyword>
<keyword evidence="5" id="KW-0411">Iron-sulfur</keyword>
<evidence type="ECO:0008006" key="7">
    <source>
        <dbReference type="Google" id="ProtNLM"/>
    </source>
</evidence>
<organism evidence="6">
    <name type="scientific">marine metagenome</name>
    <dbReference type="NCBI Taxonomy" id="408172"/>
    <lineage>
        <taxon>unclassified sequences</taxon>
        <taxon>metagenomes</taxon>
        <taxon>ecological metagenomes</taxon>
    </lineage>
</organism>
<keyword evidence="2" id="KW-0004">4Fe-4S</keyword>
<dbReference type="GO" id="GO:0050992">
    <property type="term" value="P:dimethylallyl diphosphate biosynthetic process"/>
    <property type="evidence" value="ECO:0007669"/>
    <property type="project" value="InterPro"/>
</dbReference>
<dbReference type="InterPro" id="IPR003451">
    <property type="entry name" value="LytB/IspH"/>
</dbReference>
<dbReference type="GO" id="GO:0051745">
    <property type="term" value="F:4-hydroxy-3-methylbut-2-enyl diphosphate reductase activity"/>
    <property type="evidence" value="ECO:0007669"/>
    <property type="project" value="InterPro"/>
</dbReference>
<dbReference type="Gene3D" id="3.40.1010.20">
    <property type="entry name" value="4-hydroxy-3-methylbut-2-enyl diphosphate reductase, catalytic domain"/>
    <property type="match status" value="1"/>
</dbReference>
<dbReference type="Gene3D" id="3.40.50.11270">
    <property type="match status" value="1"/>
</dbReference>
<dbReference type="GO" id="GO:0019288">
    <property type="term" value="P:isopentenyl diphosphate biosynthetic process, methylerythritol 4-phosphate pathway"/>
    <property type="evidence" value="ECO:0007669"/>
    <property type="project" value="InterPro"/>
</dbReference>
<accession>A0A382FX87</accession>
<evidence type="ECO:0000256" key="3">
    <source>
        <dbReference type="ARBA" id="ARBA00022723"/>
    </source>
</evidence>
<dbReference type="AlphaFoldDB" id="A0A382FX87"/>
<feature type="non-terminal residue" evidence="6">
    <location>
        <position position="1"/>
    </location>
</feature>
<evidence type="ECO:0000256" key="1">
    <source>
        <dbReference type="ARBA" id="ARBA00001966"/>
    </source>
</evidence>
<reference evidence="6" key="1">
    <citation type="submission" date="2018-05" db="EMBL/GenBank/DDBJ databases">
        <authorList>
            <person name="Lanie J.A."/>
            <person name="Ng W.-L."/>
            <person name="Kazmierczak K.M."/>
            <person name="Andrzejewski T.M."/>
            <person name="Davidsen T.M."/>
            <person name="Wayne K.J."/>
            <person name="Tettelin H."/>
            <person name="Glass J.I."/>
            <person name="Rusch D."/>
            <person name="Podicherti R."/>
            <person name="Tsui H.-C.T."/>
            <person name="Winkler M.E."/>
        </authorList>
    </citation>
    <scope>NUCLEOTIDE SEQUENCE</scope>
</reference>
<proteinExistence type="predicted"/>
<protein>
    <recommendedName>
        <fullName evidence="7">4-hydroxy-3-methylbut-2-enyl diphosphate reductase</fullName>
    </recommendedName>
</protein>
<dbReference type="EMBL" id="UINC01052385">
    <property type="protein sequence ID" value="SVB67658.1"/>
    <property type="molecule type" value="Genomic_DNA"/>
</dbReference>
<evidence type="ECO:0000313" key="6">
    <source>
        <dbReference type="EMBL" id="SVB67658.1"/>
    </source>
</evidence>
<evidence type="ECO:0000256" key="2">
    <source>
        <dbReference type="ARBA" id="ARBA00022485"/>
    </source>
</evidence>
<evidence type="ECO:0000256" key="4">
    <source>
        <dbReference type="ARBA" id="ARBA00023004"/>
    </source>
</evidence>
<gene>
    <name evidence="6" type="ORF">METZ01_LOCUS220512</name>
</gene>
<evidence type="ECO:0000256" key="5">
    <source>
        <dbReference type="ARBA" id="ARBA00023014"/>
    </source>
</evidence>
<dbReference type="Pfam" id="PF02401">
    <property type="entry name" value="LYTB"/>
    <property type="match status" value="1"/>
</dbReference>
<name>A0A382FX87_9ZZZZ</name>